<evidence type="ECO:0000256" key="1">
    <source>
        <dbReference type="ARBA" id="ARBA00003257"/>
    </source>
</evidence>
<evidence type="ECO:0000259" key="19">
    <source>
        <dbReference type="Pfam" id="PF01059"/>
    </source>
</evidence>
<evidence type="ECO:0000256" key="7">
    <source>
        <dbReference type="ARBA" id="ARBA00022660"/>
    </source>
</evidence>
<feature type="transmembrane region" description="Helical" evidence="17">
    <location>
        <begin position="138"/>
        <end position="159"/>
    </location>
</feature>
<gene>
    <name evidence="20" type="primary">ND4</name>
</gene>
<dbReference type="AlphaFoldDB" id="A0A126TEQ3"/>
<keyword evidence="15 17" id="KW-0472">Membrane</keyword>
<evidence type="ECO:0000256" key="11">
    <source>
        <dbReference type="ARBA" id="ARBA00022989"/>
    </source>
</evidence>
<evidence type="ECO:0000313" key="20">
    <source>
        <dbReference type="EMBL" id="AML26002.1"/>
    </source>
</evidence>
<evidence type="ECO:0000256" key="17">
    <source>
        <dbReference type="RuleBase" id="RU003297"/>
    </source>
</evidence>
<dbReference type="GO" id="GO:0015990">
    <property type="term" value="P:electron transport coupled proton transport"/>
    <property type="evidence" value="ECO:0007669"/>
    <property type="project" value="TreeGrafter"/>
</dbReference>
<feature type="transmembrane region" description="Helical" evidence="17">
    <location>
        <begin position="179"/>
        <end position="202"/>
    </location>
</feature>
<keyword evidence="8 17" id="KW-0812">Transmembrane</keyword>
<evidence type="ECO:0000256" key="16">
    <source>
        <dbReference type="ARBA" id="ARBA00049551"/>
    </source>
</evidence>
<feature type="transmembrane region" description="Helical" evidence="17">
    <location>
        <begin position="109"/>
        <end position="131"/>
    </location>
</feature>
<feature type="transmembrane region" description="Helical" evidence="17">
    <location>
        <begin position="299"/>
        <end position="318"/>
    </location>
</feature>
<organism evidence="20">
    <name type="scientific">Staphylinidae sp. BMNH 1274240</name>
    <dbReference type="NCBI Taxonomy" id="1796567"/>
    <lineage>
        <taxon>Eukaryota</taxon>
        <taxon>Metazoa</taxon>
        <taxon>Ecdysozoa</taxon>
        <taxon>Arthropoda</taxon>
        <taxon>Hexapoda</taxon>
        <taxon>Insecta</taxon>
        <taxon>Pterygota</taxon>
        <taxon>Neoptera</taxon>
        <taxon>Endopterygota</taxon>
        <taxon>Coleoptera</taxon>
        <taxon>Polyphaga</taxon>
        <taxon>Staphyliniformia</taxon>
        <taxon>Staphylinidae</taxon>
    </lineage>
</organism>
<sequence length="450" mass="52332">MMKFIFMILFMIPLSFLKNFWLNQLMFFLMSVLFILNFSYDYLFNQVGFSLGVDLLSYMMILLSFWICSLMILASSKIYIKKNYYFMFIMVMMIMVLSLFLTFSTMNLFIFYLFFEVSLIPTLLLIIGWGYQPERIQAGVYLMFYTLLASLPMLLSVFIYYNKYFNLSFLLMNINLNNLIMYVFMNIVFLVKMPMFFVHLWLPKAHVEAPVSGSMILAGVMLKLGGYGMLRLMQNFQYLGFKMNYFFIIISLVGGFYVSLMCIRQVDMKSLIAYSSVAHMGLVLGGIMTMNYWGLCGSLVMMIAHGLCSSGLFCLANISYERLLSRSIYLNKGLINFIPSMSLWWFLLLSSNMAAPPSLNLLGEITLINSLVSWSILSMFFLSLMSFFSAVYSLYLYSYSQHGMNFSGLYSFSMGSIREFLLLMLHWVPLNLMIIKSEYCVLWVYLNSLF</sequence>
<keyword evidence="12 17" id="KW-0520">NAD</keyword>
<feature type="transmembrane region" description="Helical" evidence="17">
    <location>
        <begin position="371"/>
        <end position="399"/>
    </location>
</feature>
<evidence type="ECO:0000256" key="8">
    <source>
        <dbReference type="ARBA" id="ARBA00022692"/>
    </source>
</evidence>
<accession>A0A126TEQ3</accession>
<evidence type="ECO:0000256" key="15">
    <source>
        <dbReference type="ARBA" id="ARBA00023136"/>
    </source>
</evidence>
<feature type="transmembrane region" description="Helical" evidence="17">
    <location>
        <begin position="330"/>
        <end position="351"/>
    </location>
</feature>
<keyword evidence="10 17" id="KW-0249">Electron transport</keyword>
<keyword evidence="6 17" id="KW-0813">Transport</keyword>
<keyword evidence="14 17" id="KW-0496">Mitochondrion</keyword>
<evidence type="ECO:0000256" key="2">
    <source>
        <dbReference type="ARBA" id="ARBA00004225"/>
    </source>
</evidence>
<dbReference type="PRINTS" id="PR01437">
    <property type="entry name" value="NUOXDRDTASE4"/>
</dbReference>
<geneLocation type="mitochondrion" evidence="20"/>
<dbReference type="PANTHER" id="PTHR43507:SF20">
    <property type="entry name" value="NADH-UBIQUINONE OXIDOREDUCTASE CHAIN 4"/>
    <property type="match status" value="1"/>
</dbReference>
<dbReference type="Pfam" id="PF01059">
    <property type="entry name" value="Oxidored_q5_N"/>
    <property type="match status" value="1"/>
</dbReference>
<evidence type="ECO:0000256" key="5">
    <source>
        <dbReference type="ARBA" id="ARBA00021006"/>
    </source>
</evidence>
<evidence type="ECO:0000256" key="10">
    <source>
        <dbReference type="ARBA" id="ARBA00022982"/>
    </source>
</evidence>
<dbReference type="InterPro" id="IPR001750">
    <property type="entry name" value="ND/Mrp_TM"/>
</dbReference>
<evidence type="ECO:0000256" key="9">
    <source>
        <dbReference type="ARBA" id="ARBA00022967"/>
    </source>
</evidence>
<evidence type="ECO:0000259" key="18">
    <source>
        <dbReference type="Pfam" id="PF00361"/>
    </source>
</evidence>
<dbReference type="GO" id="GO:0008137">
    <property type="term" value="F:NADH dehydrogenase (ubiquinone) activity"/>
    <property type="evidence" value="ECO:0007669"/>
    <property type="project" value="UniProtKB-UniRule"/>
</dbReference>
<dbReference type="EC" id="7.1.1.2" evidence="4 17"/>
<keyword evidence="13 17" id="KW-0830">Ubiquinone</keyword>
<name>A0A126TEQ3_9COLE</name>
<dbReference type="EMBL" id="KT696190">
    <property type="protein sequence ID" value="AML26002.1"/>
    <property type="molecule type" value="Genomic_DNA"/>
</dbReference>
<proteinExistence type="inferred from homology"/>
<keyword evidence="9" id="KW-1278">Translocase</keyword>
<dbReference type="InterPro" id="IPR000260">
    <property type="entry name" value="NADH4_N"/>
</dbReference>
<evidence type="ECO:0000256" key="3">
    <source>
        <dbReference type="ARBA" id="ARBA00009025"/>
    </source>
</evidence>
<comment type="function">
    <text evidence="17">Core subunit of the mitochondrial membrane respiratory chain NADH dehydrogenase (Complex I) which catalyzes electron transfer from NADH through the respiratory chain, using ubiquinone as an electron acceptor. Essential for the catalytic activity and assembly of complex I.</text>
</comment>
<comment type="subcellular location">
    <subcellularLocation>
        <location evidence="2 17">Mitochondrion membrane</location>
        <topology evidence="2 17">Multi-pass membrane protein</topology>
    </subcellularLocation>
</comment>
<feature type="transmembrane region" description="Helical" evidence="17">
    <location>
        <begin position="214"/>
        <end position="233"/>
    </location>
</feature>
<evidence type="ECO:0000256" key="14">
    <source>
        <dbReference type="ARBA" id="ARBA00023128"/>
    </source>
</evidence>
<reference evidence="20" key="1">
    <citation type="submission" date="2015-09" db="EMBL/GenBank/DDBJ databases">
        <title>Capturing the unknown biodiversity of arthropods in tropical forests using metagenomics.</title>
        <authorList>
            <person name="Andujar C."/>
            <person name="Creedy T.J."/>
            <person name="Garner B."/>
            <person name="Canty R."/>
            <person name="Warner H.B."/>
            <person name="Lipecki J."/>
            <person name="Crampton-Platt A."/>
            <person name="Gabrielli M."/>
            <person name="Croydon-Veleslavov I.A."/>
            <person name="Lim J.L."/>
            <person name="Linard B."/>
            <person name="Vogler A."/>
        </authorList>
    </citation>
    <scope>NUCLEOTIDE SEQUENCE</scope>
</reference>
<feature type="domain" description="NADH:quinone oxidoreductase/Mrp antiporter transmembrane" evidence="18">
    <location>
        <begin position="106"/>
        <end position="388"/>
    </location>
</feature>
<comment type="similarity">
    <text evidence="3 17">Belongs to the complex I subunit 4 family.</text>
</comment>
<evidence type="ECO:0000256" key="12">
    <source>
        <dbReference type="ARBA" id="ARBA00023027"/>
    </source>
</evidence>
<dbReference type="GO" id="GO:0048039">
    <property type="term" value="F:ubiquinone binding"/>
    <property type="evidence" value="ECO:0007669"/>
    <property type="project" value="TreeGrafter"/>
</dbReference>
<feature type="transmembrane region" description="Helical" evidence="17">
    <location>
        <begin position="85"/>
        <end position="103"/>
    </location>
</feature>
<feature type="transmembrane region" description="Helical" evidence="17">
    <location>
        <begin position="271"/>
        <end position="293"/>
    </location>
</feature>
<feature type="transmembrane region" description="Helical" evidence="17">
    <location>
        <begin position="245"/>
        <end position="264"/>
    </location>
</feature>
<dbReference type="GO" id="GO:0031966">
    <property type="term" value="C:mitochondrial membrane"/>
    <property type="evidence" value="ECO:0007669"/>
    <property type="project" value="UniProtKB-SubCell"/>
</dbReference>
<evidence type="ECO:0000256" key="4">
    <source>
        <dbReference type="ARBA" id="ARBA00012944"/>
    </source>
</evidence>
<feature type="domain" description="NADH:ubiquinone oxidoreductase chain 4 N-terminal" evidence="19">
    <location>
        <begin position="1"/>
        <end position="102"/>
    </location>
</feature>
<dbReference type="Pfam" id="PF00361">
    <property type="entry name" value="Proton_antipo_M"/>
    <property type="match status" value="1"/>
</dbReference>
<dbReference type="GO" id="GO:0003954">
    <property type="term" value="F:NADH dehydrogenase activity"/>
    <property type="evidence" value="ECO:0007669"/>
    <property type="project" value="TreeGrafter"/>
</dbReference>
<comment type="function">
    <text evidence="1">Core subunit of the mitochondrial membrane respiratory chain NADH dehydrogenase (Complex I) that is believed to belong to the minimal assembly required for catalysis. Complex I functions in the transfer of electrons from NADH to the respiratory chain. The immediate electron acceptor for the enzyme is believed to be ubiquinone.</text>
</comment>
<dbReference type="GO" id="GO:0042773">
    <property type="term" value="P:ATP synthesis coupled electron transport"/>
    <property type="evidence" value="ECO:0007669"/>
    <property type="project" value="InterPro"/>
</dbReference>
<evidence type="ECO:0000256" key="6">
    <source>
        <dbReference type="ARBA" id="ARBA00022448"/>
    </source>
</evidence>
<protein>
    <recommendedName>
        <fullName evidence="5 17">NADH-ubiquinone oxidoreductase chain 4</fullName>
        <ecNumber evidence="4 17">7.1.1.2</ecNumber>
    </recommendedName>
</protein>
<dbReference type="InterPro" id="IPR003918">
    <property type="entry name" value="NADH_UbQ_OxRdtase"/>
</dbReference>
<keyword evidence="7 17" id="KW-0679">Respiratory chain</keyword>
<keyword evidence="11 17" id="KW-1133">Transmembrane helix</keyword>
<feature type="transmembrane region" description="Helical" evidence="17">
    <location>
        <begin position="20"/>
        <end position="40"/>
    </location>
</feature>
<comment type="catalytic activity">
    <reaction evidence="16 17">
        <text>a ubiquinone + NADH + 5 H(+)(in) = a ubiquinol + NAD(+) + 4 H(+)(out)</text>
        <dbReference type="Rhea" id="RHEA:29091"/>
        <dbReference type="Rhea" id="RHEA-COMP:9565"/>
        <dbReference type="Rhea" id="RHEA-COMP:9566"/>
        <dbReference type="ChEBI" id="CHEBI:15378"/>
        <dbReference type="ChEBI" id="CHEBI:16389"/>
        <dbReference type="ChEBI" id="CHEBI:17976"/>
        <dbReference type="ChEBI" id="CHEBI:57540"/>
        <dbReference type="ChEBI" id="CHEBI:57945"/>
        <dbReference type="EC" id="7.1.1.2"/>
    </reaction>
</comment>
<dbReference type="PANTHER" id="PTHR43507">
    <property type="entry name" value="NADH-UBIQUINONE OXIDOREDUCTASE CHAIN 4"/>
    <property type="match status" value="1"/>
</dbReference>
<evidence type="ECO:0000256" key="13">
    <source>
        <dbReference type="ARBA" id="ARBA00023075"/>
    </source>
</evidence>
<feature type="transmembrane region" description="Helical" evidence="17">
    <location>
        <begin position="55"/>
        <end position="73"/>
    </location>
</feature>